<dbReference type="InterPro" id="IPR011006">
    <property type="entry name" value="CheY-like_superfamily"/>
</dbReference>
<keyword evidence="5" id="KW-0805">Transcription regulation</keyword>
<dbReference type="Proteomes" id="UP000186666">
    <property type="component" value="Unassembled WGS sequence"/>
</dbReference>
<keyword evidence="13" id="KW-1185">Reference proteome</keyword>
<sequence length="524" mass="61178">MYNVMLADDEILDLRGLERFIPWEELQMNVAAVVNSGLAALEYMKTNIIHILITDIRMPIMSGLEMSRKALQLHPHLKIIFISGYEDFQYAQQAMQLNAQSYVLKPINDEEIIQALHKVKAQLEQETQRTLLENAYHKTLPAIKNDLLIQLYEGQLDWKANAAMLTEQYGIKLSQSELTVAYIEIDDLSWKLNTYEEHEAKAIVNRVYQVIDQRCRQHDICTLCKLSAHQFVMMVESNQQYTQLLNDLIREIASTFPITITVGLGNAFSSFEQVQISYQQAQKALDFKMLVGKSIVIRYGDMEVNHVKEVQHWEMALDALFVEMSNYHLVQIHDELEHLFTIIRNMNSKVKVYNSFIQIISKLDAYLANINEDLFQMPGIQLEGLHIISKFETIDDIKTWIRKKVFEISELLHLKKQKKNNRLIESINIYVEEHLHENIALRDISNHFSFSSNHFGVLFKQGVGINFSDYVVNRRMEKARSLLQDHQYKIFEIAARVGYKNQTYFSRQFKDHFGMTPGDYRKQS</sequence>
<dbReference type="Gene3D" id="3.40.50.2300">
    <property type="match status" value="1"/>
</dbReference>
<feature type="domain" description="HTH araC/xylS-type" evidence="9">
    <location>
        <begin position="425"/>
        <end position="523"/>
    </location>
</feature>
<dbReference type="PROSITE" id="PS00041">
    <property type="entry name" value="HTH_ARAC_FAMILY_1"/>
    <property type="match status" value="1"/>
</dbReference>
<keyword evidence="2" id="KW-0963">Cytoplasm</keyword>
<evidence type="ECO:0000256" key="8">
    <source>
        <dbReference type="PROSITE-ProRule" id="PRU00169"/>
    </source>
</evidence>
<evidence type="ECO:0000259" key="11">
    <source>
        <dbReference type="PROSITE" id="PS50887"/>
    </source>
</evidence>
<dbReference type="RefSeq" id="WP_068592236.1">
    <property type="nucleotide sequence ID" value="NZ_FTNK01000030.1"/>
</dbReference>
<dbReference type="InterPro" id="IPR000160">
    <property type="entry name" value="GGDEF_dom"/>
</dbReference>
<dbReference type="PANTHER" id="PTHR42713:SF3">
    <property type="entry name" value="TRANSCRIPTIONAL REGULATORY PROTEIN HPTR"/>
    <property type="match status" value="1"/>
</dbReference>
<dbReference type="PROSITE" id="PS50110">
    <property type="entry name" value="RESPONSE_REGULATORY"/>
    <property type="match status" value="1"/>
</dbReference>
<comment type="caution">
    <text evidence="12">The sequence shown here is derived from an EMBL/GenBank/DDBJ whole genome shotgun (WGS) entry which is preliminary data.</text>
</comment>
<dbReference type="Gene3D" id="1.10.10.60">
    <property type="entry name" value="Homeodomain-like"/>
    <property type="match status" value="2"/>
</dbReference>
<evidence type="ECO:0000256" key="1">
    <source>
        <dbReference type="ARBA" id="ARBA00004496"/>
    </source>
</evidence>
<evidence type="ECO:0000256" key="2">
    <source>
        <dbReference type="ARBA" id="ARBA00022490"/>
    </source>
</evidence>
<dbReference type="PROSITE" id="PS50887">
    <property type="entry name" value="GGDEF"/>
    <property type="match status" value="1"/>
</dbReference>
<evidence type="ECO:0000256" key="4">
    <source>
        <dbReference type="ARBA" id="ARBA00023012"/>
    </source>
</evidence>
<evidence type="ECO:0000259" key="10">
    <source>
        <dbReference type="PROSITE" id="PS50110"/>
    </source>
</evidence>
<dbReference type="SMART" id="SM00342">
    <property type="entry name" value="HTH_ARAC"/>
    <property type="match status" value="1"/>
</dbReference>
<dbReference type="InterPro" id="IPR018062">
    <property type="entry name" value="HTH_AraC-typ_CS"/>
</dbReference>
<name>A0ABY1KH59_9BACL</name>
<dbReference type="PANTHER" id="PTHR42713">
    <property type="entry name" value="HISTIDINE KINASE-RELATED"/>
    <property type="match status" value="1"/>
</dbReference>
<evidence type="ECO:0000259" key="9">
    <source>
        <dbReference type="PROSITE" id="PS01124"/>
    </source>
</evidence>
<keyword evidence="6" id="KW-0238">DNA-binding</keyword>
<dbReference type="InterPro" id="IPR041522">
    <property type="entry name" value="CdaR_GGDEF"/>
</dbReference>
<keyword evidence="4" id="KW-0902">Two-component regulatory system</keyword>
<dbReference type="Pfam" id="PF00072">
    <property type="entry name" value="Response_reg"/>
    <property type="match status" value="1"/>
</dbReference>
<dbReference type="InterPro" id="IPR009057">
    <property type="entry name" value="Homeodomain-like_sf"/>
</dbReference>
<dbReference type="SUPFAM" id="SSF46689">
    <property type="entry name" value="Homeodomain-like"/>
    <property type="match status" value="2"/>
</dbReference>
<dbReference type="CDD" id="cd17536">
    <property type="entry name" value="REC_YesN-like"/>
    <property type="match status" value="1"/>
</dbReference>
<dbReference type="InterPro" id="IPR043128">
    <property type="entry name" value="Rev_trsase/Diguanyl_cyclase"/>
</dbReference>
<keyword evidence="7" id="KW-0804">Transcription</keyword>
<comment type="subcellular location">
    <subcellularLocation>
        <location evidence="1">Cytoplasm</location>
    </subcellularLocation>
</comment>
<keyword evidence="3 8" id="KW-0597">Phosphoprotein</keyword>
<feature type="modified residue" description="4-aspartylphosphate" evidence="8">
    <location>
        <position position="55"/>
    </location>
</feature>
<proteinExistence type="predicted"/>
<accession>A0ABY1KH59</accession>
<dbReference type="SMART" id="SM00448">
    <property type="entry name" value="REC"/>
    <property type="match status" value="1"/>
</dbReference>
<evidence type="ECO:0000256" key="3">
    <source>
        <dbReference type="ARBA" id="ARBA00022553"/>
    </source>
</evidence>
<feature type="domain" description="GGDEF" evidence="11">
    <location>
        <begin position="176"/>
        <end position="301"/>
    </location>
</feature>
<dbReference type="Pfam" id="PF17853">
    <property type="entry name" value="GGDEF_2"/>
    <property type="match status" value="1"/>
</dbReference>
<evidence type="ECO:0000256" key="5">
    <source>
        <dbReference type="ARBA" id="ARBA00023015"/>
    </source>
</evidence>
<protein>
    <submittedName>
        <fullName evidence="12">Two-component system, response regulator YesN</fullName>
    </submittedName>
</protein>
<evidence type="ECO:0000313" key="13">
    <source>
        <dbReference type="Proteomes" id="UP000186666"/>
    </source>
</evidence>
<organism evidence="12 13">
    <name type="scientific">Paenibacillus macquariensis</name>
    <dbReference type="NCBI Taxonomy" id="948756"/>
    <lineage>
        <taxon>Bacteria</taxon>
        <taxon>Bacillati</taxon>
        <taxon>Bacillota</taxon>
        <taxon>Bacilli</taxon>
        <taxon>Bacillales</taxon>
        <taxon>Paenibacillaceae</taxon>
        <taxon>Paenibacillus</taxon>
    </lineage>
</organism>
<evidence type="ECO:0000256" key="6">
    <source>
        <dbReference type="ARBA" id="ARBA00023125"/>
    </source>
</evidence>
<reference evidence="12 13" key="1">
    <citation type="submission" date="2017-01" db="EMBL/GenBank/DDBJ databases">
        <authorList>
            <person name="Varghese N."/>
            <person name="Submissions S."/>
        </authorList>
    </citation>
    <scope>NUCLEOTIDE SEQUENCE [LARGE SCALE GENOMIC DNA]</scope>
    <source>
        <strain evidence="12 13">ATCC 23464</strain>
    </source>
</reference>
<dbReference type="Gene3D" id="3.30.70.270">
    <property type="match status" value="1"/>
</dbReference>
<dbReference type="InterPro" id="IPR001789">
    <property type="entry name" value="Sig_transdc_resp-reg_receiver"/>
</dbReference>
<dbReference type="SUPFAM" id="SSF52172">
    <property type="entry name" value="CheY-like"/>
    <property type="match status" value="1"/>
</dbReference>
<dbReference type="PROSITE" id="PS01124">
    <property type="entry name" value="HTH_ARAC_FAMILY_2"/>
    <property type="match status" value="1"/>
</dbReference>
<dbReference type="EMBL" id="FTNK01000030">
    <property type="protein sequence ID" value="SIR67171.1"/>
    <property type="molecule type" value="Genomic_DNA"/>
</dbReference>
<feature type="domain" description="Response regulatory" evidence="10">
    <location>
        <begin position="3"/>
        <end position="120"/>
    </location>
</feature>
<dbReference type="InterPro" id="IPR018060">
    <property type="entry name" value="HTH_AraC"/>
</dbReference>
<gene>
    <name evidence="12" type="ORF">SAMN05421578_13027</name>
</gene>
<dbReference type="InterPro" id="IPR020449">
    <property type="entry name" value="Tscrpt_reg_AraC-type_HTH"/>
</dbReference>
<evidence type="ECO:0000256" key="7">
    <source>
        <dbReference type="ARBA" id="ARBA00023163"/>
    </source>
</evidence>
<dbReference type="Pfam" id="PF12833">
    <property type="entry name" value="HTH_18"/>
    <property type="match status" value="1"/>
</dbReference>
<dbReference type="InterPro" id="IPR051552">
    <property type="entry name" value="HptR"/>
</dbReference>
<evidence type="ECO:0000313" key="12">
    <source>
        <dbReference type="EMBL" id="SIR67171.1"/>
    </source>
</evidence>
<dbReference type="PRINTS" id="PR00032">
    <property type="entry name" value="HTHARAC"/>
</dbReference>